<dbReference type="Proteomes" id="UP001321520">
    <property type="component" value="Chromosome"/>
</dbReference>
<dbReference type="PANTHER" id="PTHR11113:SF14">
    <property type="entry name" value="N-ACETYLGLUCOSAMINE-6-PHOSPHATE DEACETYLASE"/>
    <property type="match status" value="1"/>
</dbReference>
<proteinExistence type="inferred from homology"/>
<protein>
    <submittedName>
        <fullName evidence="7">N-acetylglucosamine-6-phosphate deacetylase</fullName>
        <ecNumber evidence="7">3.5.1.25</ecNumber>
    </submittedName>
</protein>
<dbReference type="GO" id="GO:0008448">
    <property type="term" value="F:N-acetylglucosamine-6-phosphate deacetylase activity"/>
    <property type="evidence" value="ECO:0007669"/>
    <property type="project" value="UniProtKB-EC"/>
</dbReference>
<gene>
    <name evidence="7" type="primary">nagA</name>
    <name evidence="7" type="ORF">M8T91_00155</name>
</gene>
<organism evidence="7 8">
    <name type="scientific">Microbulbifer spongiae</name>
    <dbReference type="NCBI Taxonomy" id="2944933"/>
    <lineage>
        <taxon>Bacteria</taxon>
        <taxon>Pseudomonadati</taxon>
        <taxon>Pseudomonadota</taxon>
        <taxon>Gammaproteobacteria</taxon>
        <taxon>Cellvibrionales</taxon>
        <taxon>Microbulbiferaceae</taxon>
        <taxon>Microbulbifer</taxon>
    </lineage>
</organism>
<evidence type="ECO:0000256" key="4">
    <source>
        <dbReference type="ARBA" id="ARBA00023277"/>
    </source>
</evidence>
<dbReference type="RefSeq" id="WP_301415722.1">
    <property type="nucleotide sequence ID" value="NZ_CP098023.1"/>
</dbReference>
<dbReference type="InterPro" id="IPR011059">
    <property type="entry name" value="Metal-dep_hydrolase_composite"/>
</dbReference>
<keyword evidence="3 5" id="KW-0378">Hydrolase</keyword>
<dbReference type="EMBL" id="CP098023">
    <property type="protein sequence ID" value="WKD49876.1"/>
    <property type="molecule type" value="Genomic_DNA"/>
</dbReference>
<dbReference type="CDD" id="cd00854">
    <property type="entry name" value="NagA"/>
    <property type="match status" value="1"/>
</dbReference>
<dbReference type="SUPFAM" id="SSF51338">
    <property type="entry name" value="Composite domain of metallo-dependent hydrolases"/>
    <property type="match status" value="1"/>
</dbReference>
<keyword evidence="8" id="KW-1185">Reference proteome</keyword>
<evidence type="ECO:0000256" key="5">
    <source>
        <dbReference type="PIRNR" id="PIRNR038994"/>
    </source>
</evidence>
<dbReference type="PANTHER" id="PTHR11113">
    <property type="entry name" value="N-ACETYLGLUCOSAMINE-6-PHOSPHATE DEACETYLASE"/>
    <property type="match status" value="1"/>
</dbReference>
<dbReference type="InterPro" id="IPR032466">
    <property type="entry name" value="Metal_Hydrolase"/>
</dbReference>
<dbReference type="Pfam" id="PF22643">
    <property type="entry name" value="NagA_N"/>
    <property type="match status" value="1"/>
</dbReference>
<evidence type="ECO:0000256" key="3">
    <source>
        <dbReference type="ARBA" id="ARBA00022801"/>
    </source>
</evidence>
<dbReference type="Gene3D" id="3.20.20.140">
    <property type="entry name" value="Metal-dependent hydrolases"/>
    <property type="match status" value="1"/>
</dbReference>
<evidence type="ECO:0000256" key="1">
    <source>
        <dbReference type="ARBA" id="ARBA00010716"/>
    </source>
</evidence>
<evidence type="ECO:0000256" key="2">
    <source>
        <dbReference type="ARBA" id="ARBA00022723"/>
    </source>
</evidence>
<name>A0ABY9ED28_9GAMM</name>
<keyword evidence="2" id="KW-0479">Metal-binding</keyword>
<reference evidence="7 8" key="1">
    <citation type="submission" date="2022-05" db="EMBL/GenBank/DDBJ databases">
        <title>Microbulbifer sp. nov., isolated from sponge.</title>
        <authorList>
            <person name="Gao L."/>
        </authorList>
    </citation>
    <scope>NUCLEOTIDE SEQUENCE [LARGE SCALE GENOMIC DNA]</scope>
    <source>
        <strain evidence="7 8">MI-G</strain>
    </source>
</reference>
<keyword evidence="4 5" id="KW-0119">Carbohydrate metabolism</keyword>
<dbReference type="Gene3D" id="2.30.40.10">
    <property type="entry name" value="Urease, subunit C, domain 1"/>
    <property type="match status" value="1"/>
</dbReference>
<comment type="similarity">
    <text evidence="1 5">Belongs to the metallo-dependent hydrolases superfamily. NagA family.</text>
</comment>
<dbReference type="NCBIfam" id="TIGR00221">
    <property type="entry name" value="nagA"/>
    <property type="match status" value="1"/>
</dbReference>
<dbReference type="InterPro" id="IPR003764">
    <property type="entry name" value="GlcNAc_6-P_deAcase"/>
</dbReference>
<dbReference type="SUPFAM" id="SSF51556">
    <property type="entry name" value="Metallo-dependent hydrolases"/>
    <property type="match status" value="1"/>
</dbReference>
<dbReference type="PIRSF" id="PIRSF038994">
    <property type="entry name" value="NagA"/>
    <property type="match status" value="1"/>
</dbReference>
<evidence type="ECO:0000313" key="7">
    <source>
        <dbReference type="EMBL" id="WKD49876.1"/>
    </source>
</evidence>
<dbReference type="Pfam" id="PF01979">
    <property type="entry name" value="Amidohydro_1"/>
    <property type="match status" value="1"/>
</dbReference>
<feature type="domain" description="Amidohydrolase-related" evidence="6">
    <location>
        <begin position="50"/>
        <end position="375"/>
    </location>
</feature>
<dbReference type="InterPro" id="IPR006680">
    <property type="entry name" value="Amidohydro-rel"/>
</dbReference>
<evidence type="ECO:0000259" key="6">
    <source>
        <dbReference type="Pfam" id="PF01979"/>
    </source>
</evidence>
<accession>A0ABY9ED28</accession>
<evidence type="ECO:0000313" key="8">
    <source>
        <dbReference type="Proteomes" id="UP001321520"/>
    </source>
</evidence>
<dbReference type="EC" id="3.5.1.25" evidence="7"/>
<sequence>MFALRCEKIFDGEVWLQDHAVLVQGGNISALLSGNAIPTQVQTQVLGDGYLVPGFVDLQVNGGGGLMLNSAPEMATVECMARAHRGRGTTALLPTVISDRRAVYAAAVEAVVAAREAGHPGILGLHIEGPFFAPARRGAHRKEMIRQISCGDIAWLCEQARRLPLLLTLAPECCSPEHIRQLSAAGIRVCAGHSEASFAQVQSALRAGLSGFTHLYNAMSPLTAREPGMVGAALADENSWVGIIADGHHVHAASLKVAHRAKAAGRLYLVSDAMATVGASEAAFEIYGESICERDGRLVNREGNLAGSAIGLADAVRYCHREVGLPLAECLRMASLYPASFLGLQHSLGRLAAGVPANLTWLDDELQVRQTWLAGDTRNHPPNP</sequence>